<proteinExistence type="predicted"/>
<dbReference type="InterPro" id="IPR001322">
    <property type="entry name" value="Lamin_tail_dom"/>
</dbReference>
<keyword evidence="3" id="KW-1185">Reference proteome</keyword>
<dbReference type="Pfam" id="PF00932">
    <property type="entry name" value="LTD"/>
    <property type="match status" value="1"/>
</dbReference>
<evidence type="ECO:0000313" key="2">
    <source>
        <dbReference type="EMBL" id="SDF51120.1"/>
    </source>
</evidence>
<name>A0A1G7LQ55_9FLAO</name>
<dbReference type="AlphaFoldDB" id="A0A1G7LQ55"/>
<organism evidence="2 3">
    <name type="scientific">Epilithonimonas hungarica</name>
    <dbReference type="NCBI Taxonomy" id="454006"/>
    <lineage>
        <taxon>Bacteria</taxon>
        <taxon>Pseudomonadati</taxon>
        <taxon>Bacteroidota</taxon>
        <taxon>Flavobacteriia</taxon>
        <taxon>Flavobacteriales</taxon>
        <taxon>Weeksellaceae</taxon>
        <taxon>Chryseobacterium group</taxon>
        <taxon>Epilithonimonas</taxon>
    </lineage>
</organism>
<dbReference type="RefSeq" id="WP_089872960.1">
    <property type="nucleotide sequence ID" value="NZ_FNBH01000002.1"/>
</dbReference>
<accession>A0A1G7LQ55</accession>
<protein>
    <submittedName>
        <fullName evidence="2">Lamin Tail Domain</fullName>
    </submittedName>
</protein>
<dbReference type="Proteomes" id="UP000199203">
    <property type="component" value="Unassembled WGS sequence"/>
</dbReference>
<gene>
    <name evidence="2" type="ORF">SAMN05421825_1555</name>
</gene>
<dbReference type="OrthoDB" id="2972467at2"/>
<sequence length="302" mass="34646">MVKNYFLNLFLLFSISLSSQIKITEIYHDTPYNERMTLFNGSTQQEENARRHHWGEFIEIYNYSDKDIRLENWYIRDLFGVFWLPQDKIIKSGEFMVVVYSAPTVNTTPFTELFSTTQGKDGQIIKQNSILMDNYKESIYLGYALGGQVPLDKGSYGWVLPKSSNRVKAAYSQPGVCYTVKSYQLTSNGYYSLAYPNPLDAVYKPPLEHFEDIVLNDYIKYYSYLDWSDNVLNLINNICSISIEKIQQIPNGTYNSGGKCFNYDMPGSNTDAYDCAASNGSNNQGTGYTYDELMKVTIPKLH</sequence>
<evidence type="ECO:0000259" key="1">
    <source>
        <dbReference type="Pfam" id="PF00932"/>
    </source>
</evidence>
<evidence type="ECO:0000313" key="3">
    <source>
        <dbReference type="Proteomes" id="UP000199203"/>
    </source>
</evidence>
<dbReference type="InterPro" id="IPR036415">
    <property type="entry name" value="Lamin_tail_dom_sf"/>
</dbReference>
<dbReference type="SUPFAM" id="SSF74853">
    <property type="entry name" value="Lamin A/C globular tail domain"/>
    <property type="match status" value="1"/>
</dbReference>
<dbReference type="EMBL" id="FNBH01000002">
    <property type="protein sequence ID" value="SDF51120.1"/>
    <property type="molecule type" value="Genomic_DNA"/>
</dbReference>
<feature type="domain" description="LTD" evidence="1">
    <location>
        <begin position="18"/>
        <end position="140"/>
    </location>
</feature>
<reference evidence="3" key="1">
    <citation type="submission" date="2016-10" db="EMBL/GenBank/DDBJ databases">
        <authorList>
            <person name="Varghese N."/>
            <person name="Submissions S."/>
        </authorList>
    </citation>
    <scope>NUCLEOTIDE SEQUENCE [LARGE SCALE GENOMIC DNA]</scope>
    <source>
        <strain evidence="3">DSM 19684</strain>
    </source>
</reference>
<dbReference type="Gene3D" id="2.60.40.1260">
    <property type="entry name" value="Lamin Tail domain"/>
    <property type="match status" value="1"/>
</dbReference>